<evidence type="ECO:0000313" key="2">
    <source>
        <dbReference type="EMBL" id="BBI93095.1"/>
    </source>
</evidence>
<accession>A0A455VTE1</accession>
<geneLocation type="plasmid" evidence="3">
    <name>pssyis1 dna</name>
</geneLocation>
<keyword evidence="1" id="KW-0812">Transmembrane</keyword>
<dbReference type="InterPro" id="IPR059230">
    <property type="entry name" value="StbC"/>
</dbReference>
<dbReference type="EMBL" id="AP019532">
    <property type="protein sequence ID" value="BBI93095.1"/>
    <property type="molecule type" value="Genomic_DNA"/>
</dbReference>
<dbReference type="Proteomes" id="UP000324392">
    <property type="component" value="Plasmid pSsyis1"/>
</dbReference>
<keyword evidence="1" id="KW-0472">Membrane</keyword>
<sequence length="102" mass="11838">MEKQPDKLEVLMDWFLGDAKEINETQKKMLEKQTALLERVDELNKCIDSKIEKSIQDVIIRVSDSSNETKFKIKRRRFIAIILLCSVLSALIGVELTLFLIK</sequence>
<dbReference type="RefSeq" id="WP_149591038.1">
    <property type="nucleotide sequence ID" value="NZ_AP019532.1"/>
</dbReference>
<keyword evidence="1" id="KW-1133">Transmembrane helix</keyword>
<name>A0A455VTE1_9GAMM</name>
<proteinExistence type="predicted"/>
<keyword evidence="2" id="KW-0614">Plasmid</keyword>
<dbReference type="AlphaFoldDB" id="A0A455VTE1"/>
<protein>
    <submittedName>
        <fullName evidence="2">Plasmid stability protein StbC</fullName>
    </submittedName>
</protein>
<feature type="transmembrane region" description="Helical" evidence="1">
    <location>
        <begin position="78"/>
        <end position="101"/>
    </location>
</feature>
<evidence type="ECO:0000256" key="1">
    <source>
        <dbReference type="SAM" id="Phobius"/>
    </source>
</evidence>
<reference evidence="2 3" key="1">
    <citation type="submission" date="2019-03" db="EMBL/GenBank/DDBJ databases">
        <title>The genome sequence of Candidatus Serratia symbiotica strain IS.</title>
        <authorList>
            <person name="Nikoh N."/>
            <person name="Koga R."/>
            <person name="Oshima K."/>
            <person name="Hattori M."/>
            <person name="Fukatsu T."/>
        </authorList>
    </citation>
    <scope>NUCLEOTIDE SEQUENCE [LARGE SCALE GENOMIC DNA]</scope>
    <source>
        <strain evidence="2 3">IS</strain>
        <plasmid evidence="3">pssyis1 dna</plasmid>
    </source>
</reference>
<gene>
    <name evidence="2" type="primary">stbC</name>
    <name evidence="2" type="ORF">SSYIS1_41060</name>
</gene>
<evidence type="ECO:0000313" key="3">
    <source>
        <dbReference type="Proteomes" id="UP000324392"/>
    </source>
</evidence>
<organism evidence="2 3">
    <name type="scientific">Serratia symbiotica</name>
    <dbReference type="NCBI Taxonomy" id="138074"/>
    <lineage>
        <taxon>Bacteria</taxon>
        <taxon>Pseudomonadati</taxon>
        <taxon>Pseudomonadota</taxon>
        <taxon>Gammaproteobacteria</taxon>
        <taxon>Enterobacterales</taxon>
        <taxon>Yersiniaceae</taxon>
        <taxon>Serratia</taxon>
    </lineage>
</organism>
<dbReference type="NCBIfam" id="NF041291">
    <property type="entry name" value="StbC"/>
    <property type="match status" value="1"/>
</dbReference>